<evidence type="ECO:0000313" key="1">
    <source>
        <dbReference type="EMBL" id="MBC3915861.1"/>
    </source>
</evidence>
<gene>
    <name evidence="1" type="ORF">H8L32_00055</name>
</gene>
<dbReference type="RefSeq" id="WP_186945133.1">
    <property type="nucleotide sequence ID" value="NZ_JACOGF010000001.1"/>
</dbReference>
<protein>
    <submittedName>
        <fullName evidence="1">Uncharacterized protein</fullName>
    </submittedName>
</protein>
<dbReference type="Proteomes" id="UP000650424">
    <property type="component" value="Unassembled WGS sequence"/>
</dbReference>
<reference evidence="1 2" key="1">
    <citation type="submission" date="2020-08" db="EMBL/GenBank/DDBJ databases">
        <title>Novel species isolated from subtropical streams in China.</title>
        <authorList>
            <person name="Lu H."/>
        </authorList>
    </citation>
    <scope>NUCLEOTIDE SEQUENCE [LARGE SCALE GENOMIC DNA]</scope>
    <source>
        <strain evidence="1 2">CY18W</strain>
    </source>
</reference>
<comment type="caution">
    <text evidence="1">The sequence shown here is derived from an EMBL/GenBank/DDBJ whole genome shotgun (WGS) entry which is preliminary data.</text>
</comment>
<name>A0ABR6ZIY5_9BURK</name>
<evidence type="ECO:0000313" key="2">
    <source>
        <dbReference type="Proteomes" id="UP000650424"/>
    </source>
</evidence>
<accession>A0ABR6ZIY5</accession>
<sequence length="81" mass="9040">MKSTIKYAIFAPIAAAVNIRTRDMATCNRKQFFVALILVAARTGASPITKYILDKRYIDLATGYLSKYTADKPSVFRMESA</sequence>
<dbReference type="EMBL" id="JACOGF010000001">
    <property type="protein sequence ID" value="MBC3915861.1"/>
    <property type="molecule type" value="Genomic_DNA"/>
</dbReference>
<proteinExistence type="predicted"/>
<keyword evidence="2" id="KW-1185">Reference proteome</keyword>
<organism evidence="1 2">
    <name type="scientific">Undibacterium hunanense</name>
    <dbReference type="NCBI Taxonomy" id="2762292"/>
    <lineage>
        <taxon>Bacteria</taxon>
        <taxon>Pseudomonadati</taxon>
        <taxon>Pseudomonadota</taxon>
        <taxon>Betaproteobacteria</taxon>
        <taxon>Burkholderiales</taxon>
        <taxon>Oxalobacteraceae</taxon>
        <taxon>Undibacterium</taxon>
    </lineage>
</organism>